<organism evidence="1 2">
    <name type="scientific">Friedmanniomyces endolithicus</name>
    <dbReference type="NCBI Taxonomy" id="329885"/>
    <lineage>
        <taxon>Eukaryota</taxon>
        <taxon>Fungi</taxon>
        <taxon>Dikarya</taxon>
        <taxon>Ascomycota</taxon>
        <taxon>Pezizomycotina</taxon>
        <taxon>Dothideomycetes</taxon>
        <taxon>Dothideomycetidae</taxon>
        <taxon>Mycosphaerellales</taxon>
        <taxon>Teratosphaeriaceae</taxon>
        <taxon>Friedmanniomyces</taxon>
    </lineage>
</organism>
<sequence length="269" mass="28995">MILRSETRTPEALQQHRHDLNHGSCCGRVFKTAAALEQHQRDVKHAVTQSANVSVLLGGLCCGKNFKTRVALLQHQQDVQHDTKCLSTGKTDSCTSIKSSSAAPDEKAVYCCGQRLKDEEARRQHCYDGAHGYSCKTSESYKGPSATEPILVEKGASKPDIDRLPPKKLFGFTFPRRNLGDTGRSGCVRSRGGLGISSRAGKWISTGLASAPTILDTARSLAAMSLSAAFGRQPEPSTHSIVDYEPDDEDGGVRLSEGIITAGPEILRS</sequence>
<keyword evidence="2" id="KW-1185">Reference proteome</keyword>
<evidence type="ECO:0000313" key="2">
    <source>
        <dbReference type="Proteomes" id="UP001175353"/>
    </source>
</evidence>
<evidence type="ECO:0000313" key="1">
    <source>
        <dbReference type="EMBL" id="KAK0988594.1"/>
    </source>
</evidence>
<accession>A0AAN6KKN5</accession>
<dbReference type="Proteomes" id="UP001175353">
    <property type="component" value="Unassembled WGS sequence"/>
</dbReference>
<reference evidence="1" key="1">
    <citation type="submission" date="2023-06" db="EMBL/GenBank/DDBJ databases">
        <title>Black Yeasts Isolated from many extreme environments.</title>
        <authorList>
            <person name="Coleine C."/>
            <person name="Stajich J.E."/>
            <person name="Selbmann L."/>
        </authorList>
    </citation>
    <scope>NUCLEOTIDE SEQUENCE</scope>
    <source>
        <strain evidence="1">CCFEE 5200</strain>
    </source>
</reference>
<gene>
    <name evidence="1" type="ORF">LTR91_009479</name>
</gene>
<dbReference type="AlphaFoldDB" id="A0AAN6KKN5"/>
<proteinExistence type="predicted"/>
<dbReference type="EMBL" id="JAUJLE010000078">
    <property type="protein sequence ID" value="KAK0988594.1"/>
    <property type="molecule type" value="Genomic_DNA"/>
</dbReference>
<comment type="caution">
    <text evidence="1">The sequence shown here is derived from an EMBL/GenBank/DDBJ whole genome shotgun (WGS) entry which is preliminary data.</text>
</comment>
<protein>
    <submittedName>
        <fullName evidence="1">Uncharacterized protein</fullName>
    </submittedName>
</protein>
<name>A0AAN6KKN5_9PEZI</name>